<feature type="non-terminal residue" evidence="1">
    <location>
        <position position="107"/>
    </location>
</feature>
<sequence length="107" mass="12299">SQKALNMSKLKASIAWEHSHKSDPVELPLLKPDESADLALDETIDNKTLELTPLEEFGQFLDIWIEISKNEIDKIAQIYEDENKMLTLEVEDIVHPATDPKSKWDLR</sequence>
<dbReference type="EMBL" id="CAJVPW010078863">
    <property type="protein sequence ID" value="CAG8799959.1"/>
    <property type="molecule type" value="Genomic_DNA"/>
</dbReference>
<reference evidence="1" key="1">
    <citation type="submission" date="2021-06" db="EMBL/GenBank/DDBJ databases">
        <authorList>
            <person name="Kallberg Y."/>
            <person name="Tangrot J."/>
            <person name="Rosling A."/>
        </authorList>
    </citation>
    <scope>NUCLEOTIDE SEQUENCE</scope>
    <source>
        <strain evidence="1">28 12/20/2015</strain>
    </source>
</reference>
<proteinExistence type="predicted"/>
<name>A0ACA9RLP5_9GLOM</name>
<gene>
    <name evidence="1" type="ORF">SPELUC_LOCUS17980</name>
</gene>
<keyword evidence="2" id="KW-1185">Reference proteome</keyword>
<accession>A0ACA9RLP5</accession>
<evidence type="ECO:0000313" key="1">
    <source>
        <dbReference type="EMBL" id="CAG8799959.1"/>
    </source>
</evidence>
<dbReference type="Proteomes" id="UP000789366">
    <property type="component" value="Unassembled WGS sequence"/>
</dbReference>
<protein>
    <submittedName>
        <fullName evidence="1">8568_t:CDS:1</fullName>
    </submittedName>
</protein>
<comment type="caution">
    <text evidence="1">The sequence shown here is derived from an EMBL/GenBank/DDBJ whole genome shotgun (WGS) entry which is preliminary data.</text>
</comment>
<feature type="non-terminal residue" evidence="1">
    <location>
        <position position="1"/>
    </location>
</feature>
<organism evidence="1 2">
    <name type="scientific">Cetraspora pellucida</name>
    <dbReference type="NCBI Taxonomy" id="1433469"/>
    <lineage>
        <taxon>Eukaryota</taxon>
        <taxon>Fungi</taxon>
        <taxon>Fungi incertae sedis</taxon>
        <taxon>Mucoromycota</taxon>
        <taxon>Glomeromycotina</taxon>
        <taxon>Glomeromycetes</taxon>
        <taxon>Diversisporales</taxon>
        <taxon>Gigasporaceae</taxon>
        <taxon>Cetraspora</taxon>
    </lineage>
</organism>
<evidence type="ECO:0000313" key="2">
    <source>
        <dbReference type="Proteomes" id="UP000789366"/>
    </source>
</evidence>